<dbReference type="Gene3D" id="1.10.10.1210">
    <property type="entry name" value="MAGE homology domain, winged helix WH2 motif"/>
    <property type="match status" value="1"/>
</dbReference>
<dbReference type="PANTHER" id="PTHR11736:SF14">
    <property type="entry name" value="NSE3 HOMOLOG, SMC5-SMC6 COMPLEX COMPONENT"/>
    <property type="match status" value="1"/>
</dbReference>
<comment type="caution">
    <text evidence="3">The sequence shown here is derived from an EMBL/GenBank/DDBJ whole genome shotgun (WGS) entry which is preliminary data.</text>
</comment>
<dbReference type="PANTHER" id="PTHR11736">
    <property type="entry name" value="MELANOMA-ASSOCIATED ANTIGEN MAGE ANTIGEN"/>
    <property type="match status" value="1"/>
</dbReference>
<evidence type="ECO:0000313" key="3">
    <source>
        <dbReference type="EMBL" id="RUP52171.1"/>
    </source>
</evidence>
<name>A0A433DMY5_9FUNG</name>
<gene>
    <name evidence="3" type="ORF">BC936DRAFT_138359</name>
</gene>
<dbReference type="InterPro" id="IPR002190">
    <property type="entry name" value="MHD_dom"/>
</dbReference>
<dbReference type="InterPro" id="IPR041899">
    <property type="entry name" value="MAGE_WH2"/>
</dbReference>
<dbReference type="SMART" id="SM01373">
    <property type="entry name" value="MAGE"/>
    <property type="match status" value="1"/>
</dbReference>
<feature type="region of interest" description="Disordered" evidence="1">
    <location>
        <begin position="1"/>
        <end position="83"/>
    </location>
</feature>
<dbReference type="InterPro" id="IPR041898">
    <property type="entry name" value="MAGE_WH1"/>
</dbReference>
<protein>
    <submittedName>
        <fullName evidence="3">MAGE family-domain-containing protein</fullName>
    </submittedName>
</protein>
<evidence type="ECO:0000256" key="1">
    <source>
        <dbReference type="SAM" id="MobiDB-lite"/>
    </source>
</evidence>
<reference evidence="3 4" key="1">
    <citation type="journal article" date="2018" name="New Phytol.">
        <title>Phylogenomics of Endogonaceae and evolution of mycorrhizas within Mucoromycota.</title>
        <authorList>
            <person name="Chang Y."/>
            <person name="Desiro A."/>
            <person name="Na H."/>
            <person name="Sandor L."/>
            <person name="Lipzen A."/>
            <person name="Clum A."/>
            <person name="Barry K."/>
            <person name="Grigoriev I.V."/>
            <person name="Martin F.M."/>
            <person name="Stajich J.E."/>
            <person name="Smith M.E."/>
            <person name="Bonito G."/>
            <person name="Spatafora J.W."/>
        </authorList>
    </citation>
    <scope>NUCLEOTIDE SEQUENCE [LARGE SCALE GENOMIC DNA]</scope>
    <source>
        <strain evidence="3 4">GMNB39</strain>
    </source>
</reference>
<organism evidence="3 4">
    <name type="scientific">Jimgerdemannia flammicorona</name>
    <dbReference type="NCBI Taxonomy" id="994334"/>
    <lineage>
        <taxon>Eukaryota</taxon>
        <taxon>Fungi</taxon>
        <taxon>Fungi incertae sedis</taxon>
        <taxon>Mucoromycota</taxon>
        <taxon>Mucoromycotina</taxon>
        <taxon>Endogonomycetes</taxon>
        <taxon>Endogonales</taxon>
        <taxon>Endogonaceae</taxon>
        <taxon>Jimgerdemannia</taxon>
    </lineage>
</organism>
<dbReference type="Pfam" id="PF01454">
    <property type="entry name" value="MAGE"/>
    <property type="match status" value="1"/>
</dbReference>
<evidence type="ECO:0000259" key="2">
    <source>
        <dbReference type="PROSITE" id="PS50838"/>
    </source>
</evidence>
<dbReference type="GO" id="GO:0005634">
    <property type="term" value="C:nucleus"/>
    <property type="evidence" value="ECO:0007669"/>
    <property type="project" value="TreeGrafter"/>
</dbReference>
<dbReference type="Proteomes" id="UP000268093">
    <property type="component" value="Unassembled WGS sequence"/>
</dbReference>
<feature type="compositionally biased region" description="Polar residues" evidence="1">
    <location>
        <begin position="20"/>
        <end position="31"/>
    </location>
</feature>
<keyword evidence="4" id="KW-1185">Reference proteome</keyword>
<proteinExistence type="predicted"/>
<dbReference type="EMBL" id="RBNI01000130">
    <property type="protein sequence ID" value="RUP52171.1"/>
    <property type="molecule type" value="Genomic_DNA"/>
</dbReference>
<dbReference type="InterPro" id="IPR037445">
    <property type="entry name" value="MAGE"/>
</dbReference>
<dbReference type="PROSITE" id="PS50838">
    <property type="entry name" value="MAGE"/>
    <property type="match status" value="1"/>
</dbReference>
<sequence length="378" mass="42271">MSARGRRTRVIQDPDDEPGPSQTPSARNSPRTSRKSDTGPRSRRLSNSASTSKRGGRANGDAEEQEEEAEEEEEATGTQKETAAGKLVSKMGAEVNGCLKVGAVVVFGRRGKSYSCACSFAYLSMNPYYILQELKRKVKDVVRLALASEYRKIPIKRDDINKKDRLTSSYSRHPTVLHEHSKAFNIVFADAQKHLREVFGMEMVELPAKDKRIVPGAKRTAKDARPSGTKSYVLRSVISQAHREAGLVHWGREGEQQMGLCNVILSLILVNGRMLSDTALLAYLHRLHYHPGDPTHPLGDLDRTLSNLVKQGYLDRQKTDAVVHRDRDAAFEYRWGPRAKVEIKEEAVVSFIAEVYGPDKPNDLPRQIELVMGEADHE</sequence>
<dbReference type="AlphaFoldDB" id="A0A433DMY5"/>
<dbReference type="OrthoDB" id="205198at2759"/>
<dbReference type="GO" id="GO:0006281">
    <property type="term" value="P:DNA repair"/>
    <property type="evidence" value="ECO:0007669"/>
    <property type="project" value="TreeGrafter"/>
</dbReference>
<evidence type="ECO:0000313" key="4">
    <source>
        <dbReference type="Proteomes" id="UP000268093"/>
    </source>
</evidence>
<feature type="compositionally biased region" description="Acidic residues" evidence="1">
    <location>
        <begin position="61"/>
        <end position="75"/>
    </location>
</feature>
<accession>A0A433DMY5</accession>
<feature type="domain" description="MAGE" evidence="2">
    <location>
        <begin position="134"/>
        <end position="359"/>
    </location>
</feature>
<dbReference type="Gene3D" id="1.10.10.1200">
    <property type="entry name" value="MAGE homology domain, winged helix WH1 motif"/>
    <property type="match status" value="1"/>
</dbReference>